<keyword evidence="4" id="KW-0645">Protease</keyword>
<evidence type="ECO:0000256" key="9">
    <source>
        <dbReference type="ARBA" id="ARBA00022759"/>
    </source>
</evidence>
<dbReference type="SUPFAM" id="SSF53098">
    <property type="entry name" value="Ribonuclease H-like"/>
    <property type="match status" value="1"/>
</dbReference>
<dbReference type="STRING" id="135208.A0A4Y9ZTD3"/>
<sequence length="515" mass="57319">MMVQIDLRRRLQDTRCQDADDICAHFDMLLRMREELSGMGTTLADTDFSAITLSSLPNTYDTVLSLMLSAARISGKILDPLTIIAHIEPKPIIATDKHVFYATGRGDVIVNFPNDRSTSRVKLTDVLYTPTIAFMLISISQIDHSGFSTIFRDGSCQLRSPAGELIARIPRVDNLYKFECPADARAALALISVAPPESALLTLPAADLHRRLGHMSLDAAKRLICHGAIVGIDSTNLRLRQRPAQPAYKRRSPGKKYAMTMLDDASYEVLITFLKAKSEALEKYKNYCKFIEVQREAKAVKTFRSDRGGEYTSAAFAEYLASQGTHHELTVHDSSAQNGTAERFFRTSITRTLAMLIAAGLPKFLWSLAMQHAVWLWNRTGGQVTGDTTPHEHVTGEKPDLSSLHEWGCKVWVRMENQRKLDLRADEGRFVGYTTDSKGIIVYWPKRRMTTVERNVVWDDSVLPPITDEPPEAWLVDLFSGTSNEEWVVLDGDDAVPSDSSTPAANASDSDPPTA</sequence>
<keyword evidence="5" id="KW-0548">Nucleotidyltransferase</keyword>
<dbReference type="InterPro" id="IPR057670">
    <property type="entry name" value="SH3_retrovirus"/>
</dbReference>
<dbReference type="GO" id="GO:0046872">
    <property type="term" value="F:metal ion binding"/>
    <property type="evidence" value="ECO:0007669"/>
    <property type="project" value="UniProtKB-KW"/>
</dbReference>
<keyword evidence="16" id="KW-0808">Transferase</keyword>
<evidence type="ECO:0000256" key="2">
    <source>
        <dbReference type="ARBA" id="ARBA00022578"/>
    </source>
</evidence>
<dbReference type="InterPro" id="IPR001584">
    <property type="entry name" value="Integrase_cat-core"/>
</dbReference>
<evidence type="ECO:0000256" key="4">
    <source>
        <dbReference type="ARBA" id="ARBA00022670"/>
    </source>
</evidence>
<dbReference type="Gene3D" id="3.30.420.10">
    <property type="entry name" value="Ribonuclease H-like superfamily/Ribonuclease H"/>
    <property type="match status" value="1"/>
</dbReference>
<comment type="caution">
    <text evidence="23">The sequence shown here is derived from an EMBL/GenBank/DDBJ whole genome shotgun (WGS) entry which is preliminary data.</text>
</comment>
<evidence type="ECO:0000259" key="22">
    <source>
        <dbReference type="PROSITE" id="PS50994"/>
    </source>
</evidence>
<evidence type="ECO:0000256" key="6">
    <source>
        <dbReference type="ARBA" id="ARBA00022722"/>
    </source>
</evidence>
<dbReference type="InterPro" id="IPR054722">
    <property type="entry name" value="PolX-like_BBD"/>
</dbReference>
<keyword evidence="11" id="KW-0067">ATP-binding</keyword>
<evidence type="ECO:0000256" key="17">
    <source>
        <dbReference type="ARBA" id="ARBA00023113"/>
    </source>
</evidence>
<evidence type="ECO:0000256" key="10">
    <source>
        <dbReference type="ARBA" id="ARBA00022801"/>
    </source>
</evidence>
<protein>
    <recommendedName>
        <fullName evidence="22">Integrase catalytic domain-containing protein</fullName>
    </recommendedName>
</protein>
<comment type="function">
    <text evidence="1">The aspartyl protease (PR) mediates the proteolytic cleavages of the Gag and Gag-Pol polyproteins after assembly of the VLP.</text>
</comment>
<feature type="non-terminal residue" evidence="23">
    <location>
        <position position="515"/>
    </location>
</feature>
<dbReference type="GO" id="GO:0004519">
    <property type="term" value="F:endonuclease activity"/>
    <property type="evidence" value="ECO:0007669"/>
    <property type="project" value="UniProtKB-KW"/>
</dbReference>
<keyword evidence="13" id="KW-0694">RNA-binding</keyword>
<keyword evidence="6" id="KW-0540">Nuclease</keyword>
<name>A0A4Y9ZTD3_9AGAM</name>
<evidence type="ECO:0000256" key="14">
    <source>
        <dbReference type="ARBA" id="ARBA00022908"/>
    </source>
</evidence>
<evidence type="ECO:0000256" key="20">
    <source>
        <dbReference type="ARBA" id="ARBA00049244"/>
    </source>
</evidence>
<evidence type="ECO:0000256" key="3">
    <source>
        <dbReference type="ARBA" id="ARBA00022612"/>
    </source>
</evidence>
<proteinExistence type="predicted"/>
<dbReference type="PROSITE" id="PS50994">
    <property type="entry name" value="INTEGRASE"/>
    <property type="match status" value="1"/>
</dbReference>
<keyword evidence="24" id="KW-1185">Reference proteome</keyword>
<evidence type="ECO:0000256" key="7">
    <source>
        <dbReference type="ARBA" id="ARBA00022723"/>
    </source>
</evidence>
<evidence type="ECO:0000256" key="13">
    <source>
        <dbReference type="ARBA" id="ARBA00022884"/>
    </source>
</evidence>
<keyword evidence="12" id="KW-0460">Magnesium</keyword>
<feature type="compositionally biased region" description="Polar residues" evidence="21">
    <location>
        <begin position="498"/>
        <end position="515"/>
    </location>
</feature>
<evidence type="ECO:0000256" key="21">
    <source>
        <dbReference type="SAM" id="MobiDB-lite"/>
    </source>
</evidence>
<organism evidence="23 24">
    <name type="scientific">Hericium alpestre</name>
    <dbReference type="NCBI Taxonomy" id="135208"/>
    <lineage>
        <taxon>Eukaryota</taxon>
        <taxon>Fungi</taxon>
        <taxon>Dikarya</taxon>
        <taxon>Basidiomycota</taxon>
        <taxon>Agaricomycotina</taxon>
        <taxon>Agaricomycetes</taxon>
        <taxon>Russulales</taxon>
        <taxon>Hericiaceae</taxon>
        <taxon>Hericium</taxon>
    </lineage>
</organism>
<dbReference type="Pfam" id="PF00665">
    <property type="entry name" value="rve"/>
    <property type="match status" value="1"/>
</dbReference>
<dbReference type="GO" id="GO:0006508">
    <property type="term" value="P:proteolysis"/>
    <property type="evidence" value="ECO:0007669"/>
    <property type="project" value="UniProtKB-KW"/>
</dbReference>
<dbReference type="InterPro" id="IPR039537">
    <property type="entry name" value="Retrotran_Ty1/copia-like"/>
</dbReference>
<evidence type="ECO:0000256" key="5">
    <source>
        <dbReference type="ARBA" id="ARBA00022695"/>
    </source>
</evidence>
<dbReference type="InterPro" id="IPR036397">
    <property type="entry name" value="RNaseH_sf"/>
</dbReference>
<dbReference type="GO" id="GO:0003964">
    <property type="term" value="F:RNA-directed DNA polymerase activity"/>
    <property type="evidence" value="ECO:0007669"/>
    <property type="project" value="UniProtKB-KW"/>
</dbReference>
<dbReference type="Pfam" id="PF25597">
    <property type="entry name" value="SH3_retrovirus"/>
    <property type="match status" value="1"/>
</dbReference>
<gene>
    <name evidence="23" type="ORF">EWM64_g6694</name>
</gene>
<dbReference type="EMBL" id="SFCI01000946">
    <property type="protein sequence ID" value="TFY77317.1"/>
    <property type="molecule type" value="Genomic_DNA"/>
</dbReference>
<comment type="catalytic activity">
    <reaction evidence="20">
        <text>DNA(n) + a 2'-deoxyribonucleoside 5'-triphosphate = DNA(n+1) + diphosphate</text>
        <dbReference type="Rhea" id="RHEA:22508"/>
        <dbReference type="Rhea" id="RHEA-COMP:17339"/>
        <dbReference type="Rhea" id="RHEA-COMP:17340"/>
        <dbReference type="ChEBI" id="CHEBI:33019"/>
        <dbReference type="ChEBI" id="CHEBI:61560"/>
        <dbReference type="ChEBI" id="CHEBI:173112"/>
        <dbReference type="EC" id="2.7.7.7"/>
    </reaction>
</comment>
<evidence type="ECO:0000256" key="16">
    <source>
        <dbReference type="ARBA" id="ARBA00022932"/>
    </source>
</evidence>
<feature type="region of interest" description="Disordered" evidence="21">
    <location>
        <begin position="490"/>
        <end position="515"/>
    </location>
</feature>
<dbReference type="OrthoDB" id="2640446at2759"/>
<dbReference type="GO" id="GO:0032196">
    <property type="term" value="P:transposition"/>
    <property type="evidence" value="ECO:0007669"/>
    <property type="project" value="UniProtKB-KW"/>
</dbReference>
<evidence type="ECO:0000256" key="1">
    <source>
        <dbReference type="ARBA" id="ARBA00002180"/>
    </source>
</evidence>
<evidence type="ECO:0000256" key="19">
    <source>
        <dbReference type="ARBA" id="ARBA00048173"/>
    </source>
</evidence>
<dbReference type="Proteomes" id="UP000298061">
    <property type="component" value="Unassembled WGS sequence"/>
</dbReference>
<dbReference type="Pfam" id="PF22936">
    <property type="entry name" value="Pol_BBD"/>
    <property type="match status" value="1"/>
</dbReference>
<keyword evidence="16" id="KW-0239">DNA-directed DNA polymerase</keyword>
<dbReference type="GO" id="GO:0015074">
    <property type="term" value="P:DNA integration"/>
    <property type="evidence" value="ECO:0007669"/>
    <property type="project" value="UniProtKB-KW"/>
</dbReference>
<keyword evidence="17" id="KW-0917">Virion maturation</keyword>
<evidence type="ECO:0000256" key="8">
    <source>
        <dbReference type="ARBA" id="ARBA00022741"/>
    </source>
</evidence>
<keyword evidence="2" id="KW-0815">Transposition</keyword>
<dbReference type="GO" id="GO:0008233">
    <property type="term" value="F:peptidase activity"/>
    <property type="evidence" value="ECO:0007669"/>
    <property type="project" value="UniProtKB-KW"/>
</dbReference>
<dbReference type="GO" id="GO:0006310">
    <property type="term" value="P:DNA recombination"/>
    <property type="evidence" value="ECO:0007669"/>
    <property type="project" value="UniProtKB-KW"/>
</dbReference>
<evidence type="ECO:0000256" key="15">
    <source>
        <dbReference type="ARBA" id="ARBA00022918"/>
    </source>
</evidence>
<keyword evidence="3" id="KW-1188">Viral release from host cell</keyword>
<keyword evidence="9" id="KW-0255">Endonuclease</keyword>
<keyword evidence="10" id="KW-0378">Hydrolase</keyword>
<comment type="catalytic activity">
    <reaction evidence="19">
        <text>DNA(n) + a 2'-deoxyribonucleoside 5'-triphosphate = DNA(n+1) + diphosphate</text>
        <dbReference type="Rhea" id="RHEA:22508"/>
        <dbReference type="Rhea" id="RHEA-COMP:17339"/>
        <dbReference type="Rhea" id="RHEA-COMP:17340"/>
        <dbReference type="ChEBI" id="CHEBI:33019"/>
        <dbReference type="ChEBI" id="CHEBI:61560"/>
        <dbReference type="ChEBI" id="CHEBI:173112"/>
        <dbReference type="EC" id="2.7.7.49"/>
    </reaction>
</comment>
<dbReference type="GO" id="GO:0005524">
    <property type="term" value="F:ATP binding"/>
    <property type="evidence" value="ECO:0007669"/>
    <property type="project" value="UniProtKB-KW"/>
</dbReference>
<evidence type="ECO:0000313" key="24">
    <source>
        <dbReference type="Proteomes" id="UP000298061"/>
    </source>
</evidence>
<evidence type="ECO:0000313" key="23">
    <source>
        <dbReference type="EMBL" id="TFY77317.1"/>
    </source>
</evidence>
<dbReference type="GO" id="GO:0005634">
    <property type="term" value="C:nucleus"/>
    <property type="evidence" value="ECO:0007669"/>
    <property type="project" value="UniProtKB-ARBA"/>
</dbReference>
<dbReference type="AlphaFoldDB" id="A0A4Y9ZTD3"/>
<evidence type="ECO:0000256" key="18">
    <source>
        <dbReference type="ARBA" id="ARBA00023172"/>
    </source>
</evidence>
<accession>A0A4Y9ZTD3</accession>
<dbReference type="InterPro" id="IPR012337">
    <property type="entry name" value="RNaseH-like_sf"/>
</dbReference>
<dbReference type="GO" id="GO:0003723">
    <property type="term" value="F:RNA binding"/>
    <property type="evidence" value="ECO:0007669"/>
    <property type="project" value="UniProtKB-KW"/>
</dbReference>
<feature type="domain" description="Integrase catalytic" evidence="22">
    <location>
        <begin position="217"/>
        <end position="398"/>
    </location>
</feature>
<dbReference type="GO" id="GO:0003887">
    <property type="term" value="F:DNA-directed DNA polymerase activity"/>
    <property type="evidence" value="ECO:0007669"/>
    <property type="project" value="UniProtKB-KW"/>
</dbReference>
<keyword evidence="14" id="KW-0229">DNA integration</keyword>
<keyword evidence="7" id="KW-0479">Metal-binding</keyword>
<reference evidence="23 24" key="1">
    <citation type="submission" date="2019-02" db="EMBL/GenBank/DDBJ databases">
        <title>Genome sequencing of the rare red list fungi Hericium alpestre (H. flagellum).</title>
        <authorList>
            <person name="Buettner E."/>
            <person name="Kellner H."/>
        </authorList>
    </citation>
    <scope>NUCLEOTIDE SEQUENCE [LARGE SCALE GENOMIC DNA]</scope>
    <source>
        <strain evidence="23 24">DSM 108284</strain>
    </source>
</reference>
<keyword evidence="18" id="KW-0233">DNA recombination</keyword>
<evidence type="ECO:0000256" key="12">
    <source>
        <dbReference type="ARBA" id="ARBA00022842"/>
    </source>
</evidence>
<evidence type="ECO:0000256" key="11">
    <source>
        <dbReference type="ARBA" id="ARBA00022840"/>
    </source>
</evidence>
<dbReference type="PANTHER" id="PTHR42648:SF11">
    <property type="entry name" value="TRANSPOSON TY4-P GAG-POL POLYPROTEIN"/>
    <property type="match status" value="1"/>
</dbReference>
<dbReference type="PANTHER" id="PTHR42648">
    <property type="entry name" value="TRANSPOSASE, PUTATIVE-RELATED"/>
    <property type="match status" value="1"/>
</dbReference>
<keyword evidence="15" id="KW-0695">RNA-directed DNA polymerase</keyword>
<dbReference type="Pfam" id="PF14223">
    <property type="entry name" value="Retrotran_gag_2"/>
    <property type="match status" value="1"/>
</dbReference>
<keyword evidence="8" id="KW-0547">Nucleotide-binding</keyword>